<dbReference type="SUPFAM" id="SSF55718">
    <property type="entry name" value="SCP-like"/>
    <property type="match status" value="1"/>
</dbReference>
<organism evidence="2 3">
    <name type="scientific">Salininema proteolyticum</name>
    <dbReference type="NCBI Taxonomy" id="1607685"/>
    <lineage>
        <taxon>Bacteria</taxon>
        <taxon>Bacillati</taxon>
        <taxon>Actinomycetota</taxon>
        <taxon>Actinomycetes</taxon>
        <taxon>Glycomycetales</taxon>
        <taxon>Glycomycetaceae</taxon>
        <taxon>Salininema</taxon>
    </lineage>
</organism>
<dbReference type="RefSeq" id="WP_380622224.1">
    <property type="nucleotide sequence ID" value="NZ_JBHSDK010000018.1"/>
</dbReference>
<dbReference type="Pfam" id="PF02036">
    <property type="entry name" value="SCP2"/>
    <property type="match status" value="1"/>
</dbReference>
<gene>
    <name evidence="2" type="ORF">ACFPET_14280</name>
</gene>
<dbReference type="EMBL" id="JBHSDK010000018">
    <property type="protein sequence ID" value="MFC4336366.1"/>
    <property type="molecule type" value="Genomic_DNA"/>
</dbReference>
<sequence>MSDNPIAEVDFASISPKDFAQLVKSTPKDQIRELMADTEIRTAVLDAVFDRMGSQYKGSRKTEAVIHWKILDRPDGGYDLYETTLSGGDCGVTKEPEVDEPRVTIKLDAEQFLNLASGNGSPPMMFFSGKIKLQGDIGFAASLGGLFNIPKA</sequence>
<comment type="caution">
    <text evidence="2">The sequence shown here is derived from an EMBL/GenBank/DDBJ whole genome shotgun (WGS) entry which is preliminary data.</text>
</comment>
<dbReference type="InterPro" id="IPR036527">
    <property type="entry name" value="SCP2_sterol-bd_dom_sf"/>
</dbReference>
<dbReference type="Gene3D" id="3.30.1050.10">
    <property type="entry name" value="SCP2 sterol-binding domain"/>
    <property type="match status" value="1"/>
</dbReference>
<protein>
    <submittedName>
        <fullName evidence="2">SCP2 sterol-binding domain-containing protein</fullName>
    </submittedName>
</protein>
<evidence type="ECO:0000259" key="1">
    <source>
        <dbReference type="Pfam" id="PF02036"/>
    </source>
</evidence>
<evidence type="ECO:0000313" key="3">
    <source>
        <dbReference type="Proteomes" id="UP001595823"/>
    </source>
</evidence>
<reference evidence="3" key="1">
    <citation type="journal article" date="2019" name="Int. J. Syst. Evol. Microbiol.">
        <title>The Global Catalogue of Microorganisms (GCM) 10K type strain sequencing project: providing services to taxonomists for standard genome sequencing and annotation.</title>
        <authorList>
            <consortium name="The Broad Institute Genomics Platform"/>
            <consortium name="The Broad Institute Genome Sequencing Center for Infectious Disease"/>
            <person name="Wu L."/>
            <person name="Ma J."/>
        </authorList>
    </citation>
    <scope>NUCLEOTIDE SEQUENCE [LARGE SCALE GENOMIC DNA]</scope>
    <source>
        <strain evidence="3">IBRC-M 10908</strain>
    </source>
</reference>
<dbReference type="InterPro" id="IPR003033">
    <property type="entry name" value="SCP2_sterol-bd_dom"/>
</dbReference>
<accession>A0ABV8U0M3</accession>
<name>A0ABV8U0M3_9ACTN</name>
<feature type="domain" description="SCP2" evidence="1">
    <location>
        <begin position="60"/>
        <end position="147"/>
    </location>
</feature>
<evidence type="ECO:0000313" key="2">
    <source>
        <dbReference type="EMBL" id="MFC4336366.1"/>
    </source>
</evidence>
<keyword evidence="3" id="KW-1185">Reference proteome</keyword>
<dbReference type="Proteomes" id="UP001595823">
    <property type="component" value="Unassembled WGS sequence"/>
</dbReference>
<proteinExistence type="predicted"/>